<evidence type="ECO:0000313" key="3">
    <source>
        <dbReference type="EMBL" id="KAF7289038.1"/>
    </source>
</evidence>
<feature type="region of interest" description="Disordered" evidence="1">
    <location>
        <begin position="222"/>
        <end position="243"/>
    </location>
</feature>
<proteinExistence type="predicted"/>
<feature type="region of interest" description="Disordered" evidence="1">
    <location>
        <begin position="311"/>
        <end position="351"/>
    </location>
</feature>
<evidence type="ECO:0000256" key="2">
    <source>
        <dbReference type="SAM" id="Phobius"/>
    </source>
</evidence>
<accession>A0A8H6VT30</accession>
<keyword evidence="2" id="KW-1133">Transmembrane helix</keyword>
<name>A0A8H6VT30_MYCCL</name>
<feature type="compositionally biased region" description="Low complexity" evidence="1">
    <location>
        <begin position="175"/>
        <end position="202"/>
    </location>
</feature>
<feature type="transmembrane region" description="Helical" evidence="2">
    <location>
        <begin position="41"/>
        <end position="64"/>
    </location>
</feature>
<keyword evidence="4" id="KW-1185">Reference proteome</keyword>
<evidence type="ECO:0000313" key="4">
    <source>
        <dbReference type="Proteomes" id="UP000613580"/>
    </source>
</evidence>
<dbReference type="EMBL" id="JACAZE010000030">
    <property type="protein sequence ID" value="KAF7289038.1"/>
    <property type="molecule type" value="Genomic_DNA"/>
</dbReference>
<keyword evidence="2" id="KW-0472">Membrane</keyword>
<protein>
    <submittedName>
        <fullName evidence="3">Uncharacterized protein</fullName>
    </submittedName>
</protein>
<dbReference type="Proteomes" id="UP000613580">
    <property type="component" value="Unassembled WGS sequence"/>
</dbReference>
<dbReference type="AlphaFoldDB" id="A0A8H6VT30"/>
<keyword evidence="2" id="KW-0812">Transmembrane</keyword>
<organism evidence="3 4">
    <name type="scientific">Mycena chlorophos</name>
    <name type="common">Agaric fungus</name>
    <name type="synonym">Agaricus chlorophos</name>
    <dbReference type="NCBI Taxonomy" id="658473"/>
    <lineage>
        <taxon>Eukaryota</taxon>
        <taxon>Fungi</taxon>
        <taxon>Dikarya</taxon>
        <taxon>Basidiomycota</taxon>
        <taxon>Agaricomycotina</taxon>
        <taxon>Agaricomycetes</taxon>
        <taxon>Agaricomycetidae</taxon>
        <taxon>Agaricales</taxon>
        <taxon>Marasmiineae</taxon>
        <taxon>Mycenaceae</taxon>
        <taxon>Mycena</taxon>
    </lineage>
</organism>
<sequence length="351" mass="37274">MPVINIQIPNAVLVATPLVIALACLAGFVRLYRPRLQRVQWSLIAAGFALATVAFGMPLAVALFDSLVEIAHAGLRSDFWIENLWQGVKRLSPTQAVLLIGTSAMQGMAVGGAIGWRLGRLGYVLYPHRERKTRVIARAAVAGNDSPGMDFDAVNASLGAAQLSLNEEDLQERAPQSLPSFESSVSSSAPPTPTPSTRARIPPALETAPEHLSMIRFEDPPALSLSVGRPQPQPGATSELWSRARAAQSRSFSRSFETGVWLTSTPAPVGRASETLAASSAGAGSKHVAGYDERSQAGYSLRHQSGFDWSKLRAGDMSSDSAGAGMRPSSTMRGEGSIAVEERAAREGDSR</sequence>
<feature type="region of interest" description="Disordered" evidence="1">
    <location>
        <begin position="168"/>
        <end position="202"/>
    </location>
</feature>
<feature type="transmembrane region" description="Helical" evidence="2">
    <location>
        <begin position="6"/>
        <end position="29"/>
    </location>
</feature>
<reference evidence="3" key="1">
    <citation type="submission" date="2020-05" db="EMBL/GenBank/DDBJ databases">
        <title>Mycena genomes resolve the evolution of fungal bioluminescence.</title>
        <authorList>
            <person name="Tsai I.J."/>
        </authorList>
    </citation>
    <scope>NUCLEOTIDE SEQUENCE</scope>
    <source>
        <strain evidence="3">110903Hualien_Pintung</strain>
    </source>
</reference>
<evidence type="ECO:0000256" key="1">
    <source>
        <dbReference type="SAM" id="MobiDB-lite"/>
    </source>
</evidence>
<feature type="compositionally biased region" description="Basic and acidic residues" evidence="1">
    <location>
        <begin position="340"/>
        <end position="351"/>
    </location>
</feature>
<comment type="caution">
    <text evidence="3">The sequence shown here is derived from an EMBL/GenBank/DDBJ whole genome shotgun (WGS) entry which is preliminary data.</text>
</comment>
<gene>
    <name evidence="3" type="ORF">HMN09_01351800</name>
</gene>